<protein>
    <recommendedName>
        <fullName evidence="6">Transposase</fullName>
    </recommendedName>
</protein>
<gene>
    <name evidence="1" type="ORF">AS202_03480</name>
    <name evidence="2" type="ORF">AS202_14635</name>
    <name evidence="3" type="ORF">AS202_15400</name>
    <name evidence="4" type="ORF">AS202_18495</name>
</gene>
<evidence type="ECO:0000313" key="3">
    <source>
        <dbReference type="EMBL" id="ALU27450.1"/>
    </source>
</evidence>
<dbReference type="Proteomes" id="UP000069030">
    <property type="component" value="Chromosome"/>
</dbReference>
<dbReference type="KEGG" id="mod:AS202_15400"/>
<dbReference type="KEGG" id="mod:AS202_18495"/>
<dbReference type="EMBL" id="CP013690">
    <property type="protein sequence ID" value="ALU27321.1"/>
    <property type="molecule type" value="Genomic_DNA"/>
</dbReference>
<evidence type="ECO:0000313" key="5">
    <source>
        <dbReference type="Proteomes" id="UP000069030"/>
    </source>
</evidence>
<reference evidence="4 5" key="1">
    <citation type="journal article" date="2016" name="J. Zhejiang Univ. Sci. B">
        <title>Antibiotic resistance mechanisms of Myroides sp.</title>
        <authorList>
            <person name="Hu S."/>
            <person name="Yuan S."/>
            <person name="Qu H."/>
            <person name="Jiang T."/>
            <person name="Zhou Y."/>
            <person name="Wang M."/>
            <person name="Ming D."/>
        </authorList>
    </citation>
    <scope>NUCLEOTIDE SEQUENCE [LARGE SCALE GENOMIC DNA]</scope>
    <source>
        <strain evidence="4 5">PR63039</strain>
    </source>
</reference>
<dbReference type="RefSeq" id="WP_058699130.1">
    <property type="nucleotide sequence ID" value="NZ_CP013690.1"/>
</dbReference>
<dbReference type="KEGG" id="mod:AS202_14635"/>
<dbReference type="EMBL" id="CP013690">
    <property type="protein sequence ID" value="ALU27450.1"/>
    <property type="molecule type" value="Genomic_DNA"/>
</dbReference>
<name>A0AAI8C8P9_9FLAO</name>
<sequence length="96" mass="11093">MSKQEIMYSHVEDWKTSGLTQSRYCESVGIKLATFSYWVVKYKAKSESTQLDNNFITVTKGQVINTQEYEIVYPNGVKLRLQTDNLSELYSLVNLV</sequence>
<accession>A0AAI8C8P9</accession>
<dbReference type="EMBL" id="CP013690">
    <property type="protein sequence ID" value="ALU25275.1"/>
    <property type="molecule type" value="Genomic_DNA"/>
</dbReference>
<evidence type="ECO:0000313" key="2">
    <source>
        <dbReference type="EMBL" id="ALU27321.1"/>
    </source>
</evidence>
<dbReference type="KEGG" id="mod:AS202_03480"/>
<evidence type="ECO:0008006" key="6">
    <source>
        <dbReference type="Google" id="ProtNLM"/>
    </source>
</evidence>
<proteinExistence type="predicted"/>
<organism evidence="4 5">
    <name type="scientific">Myroides odoratimimus</name>
    <dbReference type="NCBI Taxonomy" id="76832"/>
    <lineage>
        <taxon>Bacteria</taxon>
        <taxon>Pseudomonadati</taxon>
        <taxon>Bacteroidota</taxon>
        <taxon>Flavobacteriia</taxon>
        <taxon>Flavobacteriales</taxon>
        <taxon>Flavobacteriaceae</taxon>
        <taxon>Myroides</taxon>
    </lineage>
</organism>
<dbReference type="GeneID" id="66976052"/>
<evidence type="ECO:0000313" key="4">
    <source>
        <dbReference type="EMBL" id="ALU28016.1"/>
    </source>
</evidence>
<dbReference type="NCBIfam" id="NF047593">
    <property type="entry name" value="IS66_ISAeme5_TnpA"/>
    <property type="match status" value="1"/>
</dbReference>
<dbReference type="AlphaFoldDB" id="A0AAI8C8P9"/>
<dbReference type="EMBL" id="CP013690">
    <property type="protein sequence ID" value="ALU28016.1"/>
    <property type="molecule type" value="Genomic_DNA"/>
</dbReference>
<evidence type="ECO:0000313" key="1">
    <source>
        <dbReference type="EMBL" id="ALU25275.1"/>
    </source>
</evidence>